<organism evidence="8 9">
    <name type="scientific">Pigmentiphaga soli</name>
    <dbReference type="NCBI Taxonomy" id="1007095"/>
    <lineage>
        <taxon>Bacteria</taxon>
        <taxon>Pseudomonadati</taxon>
        <taxon>Pseudomonadota</taxon>
        <taxon>Betaproteobacteria</taxon>
        <taxon>Burkholderiales</taxon>
        <taxon>Alcaligenaceae</taxon>
        <taxon>Pigmentiphaga</taxon>
    </lineage>
</organism>
<evidence type="ECO:0000256" key="1">
    <source>
        <dbReference type="ARBA" id="ARBA00022617"/>
    </source>
</evidence>
<proteinExistence type="predicted"/>
<evidence type="ECO:0000256" key="2">
    <source>
        <dbReference type="ARBA" id="ARBA00022723"/>
    </source>
</evidence>
<evidence type="ECO:0000256" key="4">
    <source>
        <dbReference type="PROSITE-ProRule" id="PRU00433"/>
    </source>
</evidence>
<dbReference type="InterPro" id="IPR009056">
    <property type="entry name" value="Cyt_c-like_dom"/>
</dbReference>
<dbReference type="PANTHER" id="PTHR40394">
    <property type="entry name" value="LIPOPROTEIN-RELATED"/>
    <property type="match status" value="1"/>
</dbReference>
<evidence type="ECO:0000313" key="8">
    <source>
        <dbReference type="EMBL" id="GAA4327706.1"/>
    </source>
</evidence>
<dbReference type="RefSeq" id="WP_345247439.1">
    <property type="nucleotide sequence ID" value="NZ_BAABFO010000004.1"/>
</dbReference>
<keyword evidence="9" id="KW-1185">Reference proteome</keyword>
<dbReference type="SUPFAM" id="SSF46626">
    <property type="entry name" value="Cytochrome c"/>
    <property type="match status" value="1"/>
</dbReference>
<feature type="compositionally biased region" description="Basic and acidic residues" evidence="5">
    <location>
        <begin position="84"/>
        <end position="93"/>
    </location>
</feature>
<protein>
    <recommendedName>
        <fullName evidence="7">Cytochrome c domain-containing protein</fullName>
    </recommendedName>
</protein>
<evidence type="ECO:0000256" key="3">
    <source>
        <dbReference type="ARBA" id="ARBA00023004"/>
    </source>
</evidence>
<evidence type="ECO:0000256" key="6">
    <source>
        <dbReference type="SAM" id="SignalP"/>
    </source>
</evidence>
<dbReference type="Gene3D" id="1.10.760.10">
    <property type="entry name" value="Cytochrome c-like domain"/>
    <property type="match status" value="1"/>
</dbReference>
<feature type="chain" id="PRO_5047163375" description="Cytochrome c domain-containing protein" evidence="6">
    <location>
        <begin position="36"/>
        <end position="245"/>
    </location>
</feature>
<keyword evidence="6" id="KW-0732">Signal</keyword>
<dbReference type="Pfam" id="PF13442">
    <property type="entry name" value="Cytochrome_CBB3"/>
    <property type="match status" value="1"/>
</dbReference>
<accession>A0ABP8GPA8</accession>
<dbReference type="Proteomes" id="UP001501671">
    <property type="component" value="Unassembled WGS sequence"/>
</dbReference>
<dbReference type="PANTHER" id="PTHR40394:SF2">
    <property type="entry name" value="QUINOL:CYTOCHROME C OXIDOREDUCTASE MEMBRANE PROTEIN"/>
    <property type="match status" value="1"/>
</dbReference>
<dbReference type="PROSITE" id="PS51257">
    <property type="entry name" value="PROKAR_LIPOPROTEIN"/>
    <property type="match status" value="1"/>
</dbReference>
<feature type="region of interest" description="Disordered" evidence="5">
    <location>
        <begin position="212"/>
        <end position="245"/>
    </location>
</feature>
<name>A0ABP8GPA8_9BURK</name>
<keyword evidence="3 4" id="KW-0408">Iron</keyword>
<sequence length="245" mass="25817">MTRRSHRMPKSRALRAGRIALAMLAALAAASCERAAQNMYDQPRTRPYRQNPLFPDGSSARVPPAGAEPYASGPAADPSGGRLGRQEAERQAAADRAQAIPGPVTLAMLRHGRELYAGYCLPCHSPAGDGDGRVVRRGFPAPPSFGEARLLAAPDRHIYDVISDGFGVMARYGNRIEPADRWAIVAFVRALQLSQHAELAALPPQARARAQAALAADGAGDVHTGGADDAGAGGSGDARNREPTR</sequence>
<feature type="compositionally biased region" description="Low complexity" evidence="5">
    <location>
        <begin position="212"/>
        <end position="230"/>
    </location>
</feature>
<evidence type="ECO:0000313" key="9">
    <source>
        <dbReference type="Proteomes" id="UP001501671"/>
    </source>
</evidence>
<keyword evidence="1 4" id="KW-0349">Heme</keyword>
<feature type="signal peptide" evidence="6">
    <location>
        <begin position="1"/>
        <end position="35"/>
    </location>
</feature>
<keyword evidence="2 4" id="KW-0479">Metal-binding</keyword>
<reference evidence="9" key="1">
    <citation type="journal article" date="2019" name="Int. J. Syst. Evol. Microbiol.">
        <title>The Global Catalogue of Microorganisms (GCM) 10K type strain sequencing project: providing services to taxonomists for standard genome sequencing and annotation.</title>
        <authorList>
            <consortium name="The Broad Institute Genomics Platform"/>
            <consortium name="The Broad Institute Genome Sequencing Center for Infectious Disease"/>
            <person name="Wu L."/>
            <person name="Ma J."/>
        </authorList>
    </citation>
    <scope>NUCLEOTIDE SEQUENCE [LARGE SCALE GENOMIC DNA]</scope>
    <source>
        <strain evidence="9">JCM 17666</strain>
    </source>
</reference>
<dbReference type="PROSITE" id="PS51007">
    <property type="entry name" value="CYTC"/>
    <property type="match status" value="1"/>
</dbReference>
<gene>
    <name evidence="8" type="ORF">GCM10023144_12640</name>
</gene>
<feature type="domain" description="Cytochrome c" evidence="7">
    <location>
        <begin position="107"/>
        <end position="192"/>
    </location>
</feature>
<feature type="region of interest" description="Disordered" evidence="5">
    <location>
        <begin position="40"/>
        <end position="97"/>
    </location>
</feature>
<comment type="caution">
    <text evidence="8">The sequence shown here is derived from an EMBL/GenBank/DDBJ whole genome shotgun (WGS) entry which is preliminary data.</text>
</comment>
<evidence type="ECO:0000259" key="7">
    <source>
        <dbReference type="PROSITE" id="PS51007"/>
    </source>
</evidence>
<dbReference type="EMBL" id="BAABFO010000004">
    <property type="protein sequence ID" value="GAA4327706.1"/>
    <property type="molecule type" value="Genomic_DNA"/>
</dbReference>
<evidence type="ECO:0000256" key="5">
    <source>
        <dbReference type="SAM" id="MobiDB-lite"/>
    </source>
</evidence>
<dbReference type="InterPro" id="IPR036909">
    <property type="entry name" value="Cyt_c-like_dom_sf"/>
</dbReference>